<gene>
    <name evidence="1" type="ORF">H9846_03590</name>
</gene>
<reference evidence="1" key="2">
    <citation type="submission" date="2021-04" db="EMBL/GenBank/DDBJ databases">
        <authorList>
            <person name="Gilroy R."/>
        </authorList>
    </citation>
    <scope>NUCLEOTIDE SEQUENCE</scope>
    <source>
        <strain evidence="1">ChiHecec2B26-7398</strain>
    </source>
</reference>
<accession>A0A9D2BUD8</accession>
<reference evidence="1" key="1">
    <citation type="journal article" date="2021" name="PeerJ">
        <title>Extensive microbial diversity within the chicken gut microbiome revealed by metagenomics and culture.</title>
        <authorList>
            <person name="Gilroy R."/>
            <person name="Ravi A."/>
            <person name="Getino M."/>
            <person name="Pursley I."/>
            <person name="Horton D.L."/>
            <person name="Alikhan N.F."/>
            <person name="Baker D."/>
            <person name="Gharbi K."/>
            <person name="Hall N."/>
            <person name="Watson M."/>
            <person name="Adriaenssens E.M."/>
            <person name="Foster-Nyarko E."/>
            <person name="Jarju S."/>
            <person name="Secka A."/>
            <person name="Antonio M."/>
            <person name="Oren A."/>
            <person name="Chaudhuri R.R."/>
            <person name="La Ragione R."/>
            <person name="Hildebrand F."/>
            <person name="Pallen M.J."/>
        </authorList>
    </citation>
    <scope>NUCLEOTIDE SEQUENCE</scope>
    <source>
        <strain evidence="1">ChiHecec2B26-7398</strain>
    </source>
</reference>
<sequence length="73" mass="7943">MARFVWGADPLALQRLGQPERKCPLSVPELARLGIPARKIPRVQAELARLAADGAVPRAALPALARRIARQLL</sequence>
<dbReference type="AlphaFoldDB" id="A0A9D2BUD8"/>
<dbReference type="EMBL" id="DXEI01000056">
    <property type="protein sequence ID" value="HIX94523.1"/>
    <property type="molecule type" value="Genomic_DNA"/>
</dbReference>
<protein>
    <submittedName>
        <fullName evidence="1">Uncharacterized protein</fullName>
    </submittedName>
</protein>
<dbReference type="Proteomes" id="UP000886751">
    <property type="component" value="Unassembled WGS sequence"/>
</dbReference>
<name>A0A9D2BUD8_9FIRM</name>
<proteinExistence type="predicted"/>
<organism evidence="1 2">
    <name type="scientific">Candidatus Gemmiger excrementipullorum</name>
    <dbReference type="NCBI Taxonomy" id="2838610"/>
    <lineage>
        <taxon>Bacteria</taxon>
        <taxon>Bacillati</taxon>
        <taxon>Bacillota</taxon>
        <taxon>Clostridia</taxon>
        <taxon>Eubacteriales</taxon>
        <taxon>Gemmiger</taxon>
    </lineage>
</organism>
<comment type="caution">
    <text evidence="1">The sequence shown here is derived from an EMBL/GenBank/DDBJ whole genome shotgun (WGS) entry which is preliminary data.</text>
</comment>
<evidence type="ECO:0000313" key="2">
    <source>
        <dbReference type="Proteomes" id="UP000886751"/>
    </source>
</evidence>
<evidence type="ECO:0000313" key="1">
    <source>
        <dbReference type="EMBL" id="HIX94523.1"/>
    </source>
</evidence>